<feature type="region of interest" description="Disordered" evidence="1">
    <location>
        <begin position="20"/>
        <end position="41"/>
    </location>
</feature>
<sequence>MQAPRVRDPGVPESLKACATQHSAGLLPRTRPLVKPKPPPEGVLRITVVTPRKGKYQLELPEEATAEEVRQRLLEAKTFAEPYHDPMLPKSRDDVEMRIVYKGIPMKGSESLRSRSVRSGAALLALPGLREPRIGLHNAAPRGLLMTSARAWTPSAARQPREALFITPEVGSYRANLQCPILNPHPPLPMPS</sequence>
<accession>A0AA36MUY2</accession>
<dbReference type="InterPro" id="IPR029071">
    <property type="entry name" value="Ubiquitin-like_domsf"/>
</dbReference>
<dbReference type="SUPFAM" id="SSF54236">
    <property type="entry name" value="Ubiquitin-like"/>
    <property type="match status" value="1"/>
</dbReference>
<reference evidence="2" key="1">
    <citation type="submission" date="2023-08" db="EMBL/GenBank/DDBJ databases">
        <authorList>
            <person name="Chen Y."/>
            <person name="Shah S."/>
            <person name="Dougan E. K."/>
            <person name="Thang M."/>
            <person name="Chan C."/>
        </authorList>
    </citation>
    <scope>NUCLEOTIDE SEQUENCE</scope>
</reference>
<keyword evidence="3" id="KW-1185">Reference proteome</keyword>
<dbReference type="Proteomes" id="UP001178507">
    <property type="component" value="Unassembled WGS sequence"/>
</dbReference>
<name>A0AA36MUY2_9DINO</name>
<evidence type="ECO:0000313" key="3">
    <source>
        <dbReference type="Proteomes" id="UP001178507"/>
    </source>
</evidence>
<dbReference type="EMBL" id="CAUJNA010000668">
    <property type="protein sequence ID" value="CAJ1379893.1"/>
    <property type="molecule type" value="Genomic_DNA"/>
</dbReference>
<evidence type="ECO:0000256" key="1">
    <source>
        <dbReference type="SAM" id="MobiDB-lite"/>
    </source>
</evidence>
<organism evidence="2 3">
    <name type="scientific">Effrenium voratum</name>
    <dbReference type="NCBI Taxonomy" id="2562239"/>
    <lineage>
        <taxon>Eukaryota</taxon>
        <taxon>Sar</taxon>
        <taxon>Alveolata</taxon>
        <taxon>Dinophyceae</taxon>
        <taxon>Suessiales</taxon>
        <taxon>Symbiodiniaceae</taxon>
        <taxon>Effrenium</taxon>
    </lineage>
</organism>
<protein>
    <submittedName>
        <fullName evidence="2">Uncharacterized protein</fullName>
    </submittedName>
</protein>
<gene>
    <name evidence="2" type="ORF">EVOR1521_LOCUS7988</name>
</gene>
<evidence type="ECO:0000313" key="2">
    <source>
        <dbReference type="EMBL" id="CAJ1379893.1"/>
    </source>
</evidence>
<comment type="caution">
    <text evidence="2">The sequence shown here is derived from an EMBL/GenBank/DDBJ whole genome shotgun (WGS) entry which is preliminary data.</text>
</comment>
<dbReference type="AlphaFoldDB" id="A0AA36MUY2"/>
<proteinExistence type="predicted"/>